<dbReference type="PROSITE" id="PS51257">
    <property type="entry name" value="PROKAR_LIPOPROTEIN"/>
    <property type="match status" value="1"/>
</dbReference>
<dbReference type="SMART" id="SM00062">
    <property type="entry name" value="PBPb"/>
    <property type="match status" value="1"/>
</dbReference>
<keyword evidence="1" id="KW-0732">Signal</keyword>
<dbReference type="Proteomes" id="UP000830116">
    <property type="component" value="Chromosome"/>
</dbReference>
<proteinExistence type="predicted"/>
<protein>
    <submittedName>
        <fullName evidence="4">Basic amino acid ABC transporter substrate-binding protein</fullName>
    </submittedName>
</protein>
<dbReference type="RefSeq" id="WP_243534870.1">
    <property type="nucleotide sequence ID" value="NZ_CP093442.1"/>
</dbReference>
<evidence type="ECO:0000259" key="3">
    <source>
        <dbReference type="SMART" id="SM00079"/>
    </source>
</evidence>
<feature type="domain" description="Solute-binding protein family 3/N-terminal" evidence="2">
    <location>
        <begin position="39"/>
        <end position="261"/>
    </location>
</feature>
<dbReference type="CDD" id="cd13624">
    <property type="entry name" value="PBP2_Arg_Lys_His"/>
    <property type="match status" value="1"/>
</dbReference>
<dbReference type="SUPFAM" id="SSF53850">
    <property type="entry name" value="Periplasmic binding protein-like II"/>
    <property type="match status" value="1"/>
</dbReference>
<name>A0ABY4C730_9BACT</name>
<evidence type="ECO:0000313" key="4">
    <source>
        <dbReference type="EMBL" id="UOE99716.1"/>
    </source>
</evidence>
<dbReference type="InterPro" id="IPR001320">
    <property type="entry name" value="Iontro_rcpt_C"/>
</dbReference>
<feature type="domain" description="Ionotropic glutamate receptor C-terminal" evidence="3">
    <location>
        <begin position="39"/>
        <end position="260"/>
    </location>
</feature>
<keyword evidence="5" id="KW-1185">Reference proteome</keyword>
<dbReference type="InterPro" id="IPR001638">
    <property type="entry name" value="Solute-binding_3/MltF_N"/>
</dbReference>
<sequence length="261" mass="28573">MMRLILISILSISLFASCTKRTEEEPSKATEAQKSQNAELVVGTDAAYAPFESETSDKSIVGFDIEILKAIGEKSGLKLRFVNTPWEGLFNQLESGDRDILISAITINDERKKVMDFSEPYFEAVQLIVVPLSSKISKFSELKGKKIGVQTGTTGDEVASGLLGKTSDDIKRFEGTPLALQELSARGVDAVIADNGVINNFMANNKSDFKTISDPTFKKEFYGIAVKKGNTELIKKINEGLAAIKADGTYDSIFKKYFGDK</sequence>
<dbReference type="PANTHER" id="PTHR35936:SF17">
    <property type="entry name" value="ARGININE-BINDING EXTRACELLULAR PROTEIN ARTP"/>
    <property type="match status" value="1"/>
</dbReference>
<dbReference type="Pfam" id="PF00497">
    <property type="entry name" value="SBP_bac_3"/>
    <property type="match status" value="1"/>
</dbReference>
<dbReference type="PANTHER" id="PTHR35936">
    <property type="entry name" value="MEMBRANE-BOUND LYTIC MUREIN TRANSGLYCOSYLASE F"/>
    <property type="match status" value="1"/>
</dbReference>
<evidence type="ECO:0000313" key="5">
    <source>
        <dbReference type="Proteomes" id="UP000830116"/>
    </source>
</evidence>
<reference evidence="4" key="1">
    <citation type="submission" date="2022-03" db="EMBL/GenBank/DDBJ databases">
        <title>Genome Identification and Characterization of new species Bdellovibrio reynosense LBG001 sp. nov. from a Mexico soil sample.</title>
        <authorList>
            <person name="Camilli A."/>
            <person name="Ajao Y."/>
            <person name="Guo X."/>
        </authorList>
    </citation>
    <scope>NUCLEOTIDE SEQUENCE</scope>
    <source>
        <strain evidence="4">LBG001</strain>
    </source>
</reference>
<evidence type="ECO:0000256" key="1">
    <source>
        <dbReference type="ARBA" id="ARBA00022729"/>
    </source>
</evidence>
<dbReference type="SMART" id="SM00079">
    <property type="entry name" value="PBPe"/>
    <property type="match status" value="1"/>
</dbReference>
<organism evidence="4 5">
    <name type="scientific">Bdellovibrio reynosensis</name>
    <dbReference type="NCBI Taxonomy" id="2835041"/>
    <lineage>
        <taxon>Bacteria</taxon>
        <taxon>Pseudomonadati</taxon>
        <taxon>Bdellovibrionota</taxon>
        <taxon>Bdellovibrionia</taxon>
        <taxon>Bdellovibrionales</taxon>
        <taxon>Pseudobdellovibrionaceae</taxon>
        <taxon>Bdellovibrio</taxon>
    </lineage>
</organism>
<accession>A0ABY4C730</accession>
<dbReference type="EMBL" id="CP093442">
    <property type="protein sequence ID" value="UOE99716.1"/>
    <property type="molecule type" value="Genomic_DNA"/>
</dbReference>
<dbReference type="Gene3D" id="3.40.190.10">
    <property type="entry name" value="Periplasmic binding protein-like II"/>
    <property type="match status" value="2"/>
</dbReference>
<gene>
    <name evidence="4" type="ORF">MNR06_08410</name>
</gene>
<evidence type="ECO:0000259" key="2">
    <source>
        <dbReference type="SMART" id="SM00062"/>
    </source>
</evidence>